<evidence type="ECO:0000256" key="2">
    <source>
        <dbReference type="ARBA" id="ARBA00022643"/>
    </source>
</evidence>
<dbReference type="AlphaFoldDB" id="A0A1H2Q6R7"/>
<dbReference type="GO" id="GO:0010181">
    <property type="term" value="F:FMN binding"/>
    <property type="evidence" value="ECO:0007669"/>
    <property type="project" value="UniProtKB-UniRule"/>
</dbReference>
<comment type="subunit">
    <text evidence="6">Homodimer.</text>
</comment>
<dbReference type="GO" id="GO:0009055">
    <property type="term" value="F:electron transfer activity"/>
    <property type="evidence" value="ECO:0007669"/>
    <property type="project" value="UniProtKB-UniRule"/>
</dbReference>
<protein>
    <recommendedName>
        <fullName evidence="6">FMN dependent NADH:quinone oxidoreductase</fullName>
        <ecNumber evidence="6">1.6.5.-</ecNumber>
    </recommendedName>
    <alternativeName>
        <fullName evidence="6">Azo-dye reductase</fullName>
    </alternativeName>
    <alternativeName>
        <fullName evidence="6">FMN-dependent NADH-azo compound oxidoreductase</fullName>
    </alternativeName>
    <alternativeName>
        <fullName evidence="6">FMN-dependent NADH-azoreductase</fullName>
        <ecNumber evidence="6">1.7.1.17</ecNumber>
    </alternativeName>
</protein>
<dbReference type="InterPro" id="IPR050104">
    <property type="entry name" value="FMN-dep_NADH:Q_OxRdtase_AzoR1"/>
</dbReference>
<comment type="similarity">
    <text evidence="6">Belongs to the azoreductase type 1 family.</text>
</comment>
<evidence type="ECO:0000259" key="7">
    <source>
        <dbReference type="Pfam" id="PF02525"/>
    </source>
</evidence>
<organism evidence="8 9">
    <name type="scientific">Marinobacter mobilis</name>
    <dbReference type="NCBI Taxonomy" id="488533"/>
    <lineage>
        <taxon>Bacteria</taxon>
        <taxon>Pseudomonadati</taxon>
        <taxon>Pseudomonadota</taxon>
        <taxon>Gammaproteobacteria</taxon>
        <taxon>Pseudomonadales</taxon>
        <taxon>Marinobacteraceae</taxon>
        <taxon>Marinobacter</taxon>
    </lineage>
</organism>
<dbReference type="GO" id="GO:0016652">
    <property type="term" value="F:oxidoreductase activity, acting on NAD(P)H as acceptor"/>
    <property type="evidence" value="ECO:0007669"/>
    <property type="project" value="UniProtKB-UniRule"/>
</dbReference>
<feature type="domain" description="Flavodoxin-like fold" evidence="7">
    <location>
        <begin position="2"/>
        <end position="194"/>
    </location>
</feature>
<keyword evidence="4 6" id="KW-0520">NAD</keyword>
<evidence type="ECO:0000256" key="3">
    <source>
        <dbReference type="ARBA" id="ARBA00023002"/>
    </source>
</evidence>
<dbReference type="Gene3D" id="3.40.50.360">
    <property type="match status" value="1"/>
</dbReference>
<dbReference type="InterPro" id="IPR003680">
    <property type="entry name" value="Flavodoxin_fold"/>
</dbReference>
<dbReference type="EC" id="1.6.5.-" evidence="6"/>
<sequence>MKNILVITASIFGQNGQSSQLVSKTLEKLTRQHPDAQVHIRDLAKNPVPHLDAERFGAFLATPADATAAQSDVQAFSDELIAELKQADAVLLGVPMYNFGVPSVLKAYFDHIARAGITFRYTENGPEGLLEDKPVYVLAARGGIYAGTPNDSQTPFLRSFLGFLGLTSVEFIYAEGLNMGDDHKSQSLDKADSVIDALTA</sequence>
<comment type="caution">
    <text evidence="6">Lacks conserved residue(s) required for the propagation of feature annotation.</text>
</comment>
<feature type="binding site" evidence="6">
    <location>
        <position position="10"/>
    </location>
    <ligand>
        <name>FMN</name>
        <dbReference type="ChEBI" id="CHEBI:58210"/>
    </ligand>
</feature>
<feature type="binding site" evidence="6">
    <location>
        <begin position="96"/>
        <end position="99"/>
    </location>
    <ligand>
        <name>FMN</name>
        <dbReference type="ChEBI" id="CHEBI:58210"/>
    </ligand>
</feature>
<evidence type="ECO:0000256" key="6">
    <source>
        <dbReference type="HAMAP-Rule" id="MF_01216"/>
    </source>
</evidence>
<evidence type="ECO:0000256" key="1">
    <source>
        <dbReference type="ARBA" id="ARBA00022630"/>
    </source>
</evidence>
<comment type="function">
    <text evidence="6">Quinone reductase that provides resistance to thiol-specific stress caused by electrophilic quinones.</text>
</comment>
<dbReference type="EMBL" id="FNNE01000001">
    <property type="protein sequence ID" value="SDW02872.1"/>
    <property type="molecule type" value="Genomic_DNA"/>
</dbReference>
<dbReference type="HAMAP" id="MF_01216">
    <property type="entry name" value="Azoreductase_type1"/>
    <property type="match status" value="1"/>
</dbReference>
<reference evidence="8 9" key="1">
    <citation type="submission" date="2016-10" db="EMBL/GenBank/DDBJ databases">
        <authorList>
            <person name="de Groot N.N."/>
        </authorList>
    </citation>
    <scope>NUCLEOTIDE SEQUENCE [LARGE SCALE GENOMIC DNA]</scope>
    <source>
        <strain evidence="8 9">CGMCC 1.7059</strain>
    </source>
</reference>
<comment type="catalytic activity">
    <reaction evidence="6">
        <text>2 a quinone + NADH + H(+) = 2 a 1,4-benzosemiquinone + NAD(+)</text>
        <dbReference type="Rhea" id="RHEA:65952"/>
        <dbReference type="ChEBI" id="CHEBI:15378"/>
        <dbReference type="ChEBI" id="CHEBI:57540"/>
        <dbReference type="ChEBI" id="CHEBI:57945"/>
        <dbReference type="ChEBI" id="CHEBI:132124"/>
        <dbReference type="ChEBI" id="CHEBI:134225"/>
    </reaction>
</comment>
<evidence type="ECO:0000256" key="4">
    <source>
        <dbReference type="ARBA" id="ARBA00023027"/>
    </source>
</evidence>
<dbReference type="Proteomes" id="UP000199675">
    <property type="component" value="Unassembled WGS sequence"/>
</dbReference>
<keyword evidence="9" id="KW-1185">Reference proteome</keyword>
<dbReference type="Pfam" id="PF02525">
    <property type="entry name" value="Flavodoxin_2"/>
    <property type="match status" value="1"/>
</dbReference>
<comment type="cofactor">
    <cofactor evidence="6">
        <name>FMN</name>
        <dbReference type="ChEBI" id="CHEBI:58210"/>
    </cofactor>
    <text evidence="6">Binds 1 FMN per subunit.</text>
</comment>
<name>A0A1H2Q6R7_9GAMM</name>
<dbReference type="STRING" id="488533.SAMN04487960_101141"/>
<dbReference type="PANTHER" id="PTHR43741">
    <property type="entry name" value="FMN-DEPENDENT NADH-AZOREDUCTASE 1"/>
    <property type="match status" value="1"/>
</dbReference>
<evidence type="ECO:0000256" key="5">
    <source>
        <dbReference type="ARBA" id="ARBA00048542"/>
    </source>
</evidence>
<gene>
    <name evidence="6" type="primary">azoR</name>
    <name evidence="8" type="ORF">SAMN04487960_101141</name>
</gene>
<dbReference type="InterPro" id="IPR029039">
    <property type="entry name" value="Flavoprotein-like_sf"/>
</dbReference>
<keyword evidence="2 6" id="KW-0288">FMN</keyword>
<keyword evidence="1 6" id="KW-0285">Flavoprotein</keyword>
<dbReference type="RefSeq" id="WP_091811028.1">
    <property type="nucleotide sequence ID" value="NZ_FNNE01000001.1"/>
</dbReference>
<comment type="function">
    <text evidence="6">Also exhibits azoreductase activity. Catalyzes the reductive cleavage of the azo bond in aromatic azo compounds to the corresponding amines.</text>
</comment>
<dbReference type="EC" id="1.7.1.17" evidence="6"/>
<dbReference type="GO" id="GO:0016655">
    <property type="term" value="F:oxidoreductase activity, acting on NAD(P)H, quinone or similar compound as acceptor"/>
    <property type="evidence" value="ECO:0007669"/>
    <property type="project" value="InterPro"/>
</dbReference>
<accession>A0A1H2Q6R7</accession>
<proteinExistence type="inferred from homology"/>
<dbReference type="PANTHER" id="PTHR43741:SF2">
    <property type="entry name" value="FMN-DEPENDENT NADH:QUINONE OXIDOREDUCTASE"/>
    <property type="match status" value="1"/>
</dbReference>
<evidence type="ECO:0000313" key="9">
    <source>
        <dbReference type="Proteomes" id="UP000199675"/>
    </source>
</evidence>
<comment type="catalytic activity">
    <reaction evidence="5">
        <text>N,N-dimethyl-1,4-phenylenediamine + anthranilate + 2 NAD(+) = 2-(4-dimethylaminophenyl)diazenylbenzoate + 2 NADH + 2 H(+)</text>
        <dbReference type="Rhea" id="RHEA:55872"/>
        <dbReference type="ChEBI" id="CHEBI:15378"/>
        <dbReference type="ChEBI" id="CHEBI:15783"/>
        <dbReference type="ChEBI" id="CHEBI:16567"/>
        <dbReference type="ChEBI" id="CHEBI:57540"/>
        <dbReference type="ChEBI" id="CHEBI:57945"/>
        <dbReference type="ChEBI" id="CHEBI:71579"/>
        <dbReference type="EC" id="1.7.1.17"/>
    </reaction>
    <physiologicalReaction direction="right-to-left" evidence="5">
        <dbReference type="Rhea" id="RHEA:55874"/>
    </physiologicalReaction>
</comment>
<dbReference type="OrthoDB" id="9787136at2"/>
<dbReference type="InterPro" id="IPR023048">
    <property type="entry name" value="NADH:quinone_OxRdtase_FMN_depd"/>
</dbReference>
<dbReference type="SUPFAM" id="SSF52218">
    <property type="entry name" value="Flavoproteins"/>
    <property type="match status" value="1"/>
</dbReference>
<evidence type="ECO:0000313" key="8">
    <source>
        <dbReference type="EMBL" id="SDW02872.1"/>
    </source>
</evidence>
<keyword evidence="3 6" id="KW-0560">Oxidoreductase</keyword>